<evidence type="ECO:0000313" key="13">
    <source>
        <dbReference type="EMBL" id="WFD19625.1"/>
    </source>
</evidence>
<feature type="region of interest" description="Disordered" evidence="12">
    <location>
        <begin position="227"/>
        <end position="257"/>
    </location>
</feature>
<evidence type="ECO:0000256" key="7">
    <source>
        <dbReference type="ARBA" id="ARBA00022927"/>
    </source>
</evidence>
<keyword evidence="14" id="KW-1185">Reference proteome</keyword>
<evidence type="ECO:0000256" key="6">
    <source>
        <dbReference type="ARBA" id="ARBA00022792"/>
    </source>
</evidence>
<evidence type="ECO:0000256" key="2">
    <source>
        <dbReference type="ARBA" id="ARBA00006355"/>
    </source>
</evidence>
<comment type="similarity">
    <text evidence="2">Belongs to the TIM54 family.</text>
</comment>
<organism evidence="13 14">
    <name type="scientific">Malassezia caprae</name>
    <dbReference type="NCBI Taxonomy" id="1381934"/>
    <lineage>
        <taxon>Eukaryota</taxon>
        <taxon>Fungi</taxon>
        <taxon>Dikarya</taxon>
        <taxon>Basidiomycota</taxon>
        <taxon>Ustilaginomycotina</taxon>
        <taxon>Malasseziomycetes</taxon>
        <taxon>Malasseziales</taxon>
        <taxon>Malasseziaceae</taxon>
        <taxon>Malassezia</taxon>
    </lineage>
</organism>
<sequence>MTGPAKPVDPPREIPKALRPLVWVGIPEAVLRWKPRLPSRNWSIFWTSVAAVSYLYYEDRRQCKKIMEEYKERVRGLSEDVMHPLEHPRKVYVYTAKYPGDDNYDVGVRFFKRYVKPILVAAAIDYEITSGTKYGNLARELRERIHERRRNLAGLEPWTTNTVAGTSLPTTLSPVQYLQRELDGAVVLIGRPAFKEWAWALREGWGTSIPTTRVDRDEQLASVLSEDTTFEEHVPEPQADVQEDEPTEEVGRPSATQGFMLPSQIGLQSLQQKSGTASFSAHPTAIMNQAQPEAPAAATVPEQLLPPVAPIPAQPPLCFVDFTNLVGWRNIPRRIAHFFNHRSDARLGAEAGLSIVLGNKNDAREFDPGMPDRDSDAAPPSSDLHWGVDAEQYYPPAFNRTLQDIVRYRQDYYGELQKELQATREIQRRVREPTKYEQRNPPRNEIELRGERFDREKMWRNSEQGYEILKPEAPVCWDETWRGSLRVLQPRQEDERVPRKPAPKEAEEPVAESS</sequence>
<evidence type="ECO:0000256" key="10">
    <source>
        <dbReference type="ARBA" id="ARBA00023128"/>
    </source>
</evidence>
<dbReference type="GO" id="GO:0015031">
    <property type="term" value="P:protein transport"/>
    <property type="evidence" value="ECO:0007669"/>
    <property type="project" value="UniProtKB-KW"/>
</dbReference>
<feature type="region of interest" description="Disordered" evidence="12">
    <location>
        <begin position="488"/>
        <end position="514"/>
    </location>
</feature>
<keyword evidence="7" id="KW-0653">Protein transport</keyword>
<accession>A0AAF0E896</accession>
<evidence type="ECO:0000256" key="3">
    <source>
        <dbReference type="ARBA" id="ARBA00020796"/>
    </source>
</evidence>
<dbReference type="InterPro" id="IPR021056">
    <property type="entry name" value="Mt_import_IM_translocase_Tim54"/>
</dbReference>
<name>A0AAF0E896_9BASI</name>
<evidence type="ECO:0000313" key="14">
    <source>
        <dbReference type="Proteomes" id="UP001220961"/>
    </source>
</evidence>
<evidence type="ECO:0000256" key="5">
    <source>
        <dbReference type="ARBA" id="ARBA00022692"/>
    </source>
</evidence>
<comment type="subcellular location">
    <subcellularLocation>
        <location evidence="1">Mitochondrion inner membrane</location>
        <topology evidence="1">Single-pass membrane protein</topology>
    </subcellularLocation>
</comment>
<dbReference type="Proteomes" id="UP001220961">
    <property type="component" value="Chromosome 3"/>
</dbReference>
<dbReference type="AlphaFoldDB" id="A0AAF0E896"/>
<gene>
    <name evidence="13" type="primary">TIM54</name>
    <name evidence="13" type="ORF">MCAP1_001860</name>
</gene>
<evidence type="ECO:0000256" key="9">
    <source>
        <dbReference type="ARBA" id="ARBA00023010"/>
    </source>
</evidence>
<keyword evidence="8" id="KW-1133">Transmembrane helix</keyword>
<evidence type="ECO:0000256" key="4">
    <source>
        <dbReference type="ARBA" id="ARBA00022448"/>
    </source>
</evidence>
<protein>
    <recommendedName>
        <fullName evidence="3">Mitochondrial import inner membrane translocase subunit TIM54</fullName>
    </recommendedName>
</protein>
<keyword evidence="5" id="KW-0812">Transmembrane</keyword>
<evidence type="ECO:0000256" key="11">
    <source>
        <dbReference type="ARBA" id="ARBA00023136"/>
    </source>
</evidence>
<keyword evidence="10" id="KW-0496">Mitochondrion</keyword>
<dbReference type="GO" id="GO:0005743">
    <property type="term" value="C:mitochondrial inner membrane"/>
    <property type="evidence" value="ECO:0007669"/>
    <property type="project" value="UniProtKB-SubCell"/>
</dbReference>
<proteinExistence type="inferred from homology"/>
<feature type="compositionally biased region" description="Basic and acidic residues" evidence="12">
    <location>
        <begin position="491"/>
        <end position="507"/>
    </location>
</feature>
<keyword evidence="4" id="KW-0813">Transport</keyword>
<dbReference type="Pfam" id="PF11711">
    <property type="entry name" value="Tim54"/>
    <property type="match status" value="1"/>
</dbReference>
<keyword evidence="6" id="KW-0999">Mitochondrion inner membrane</keyword>
<evidence type="ECO:0000256" key="8">
    <source>
        <dbReference type="ARBA" id="ARBA00022989"/>
    </source>
</evidence>
<keyword evidence="9" id="KW-0811">Translocation</keyword>
<keyword evidence="11" id="KW-0472">Membrane</keyword>
<dbReference type="EMBL" id="CP119910">
    <property type="protein sequence ID" value="WFD19625.1"/>
    <property type="molecule type" value="Genomic_DNA"/>
</dbReference>
<evidence type="ECO:0000256" key="12">
    <source>
        <dbReference type="SAM" id="MobiDB-lite"/>
    </source>
</evidence>
<evidence type="ECO:0000256" key="1">
    <source>
        <dbReference type="ARBA" id="ARBA00004434"/>
    </source>
</evidence>
<reference evidence="13" key="1">
    <citation type="submission" date="2023-03" db="EMBL/GenBank/DDBJ databases">
        <title>Mating type loci evolution in Malassezia.</title>
        <authorList>
            <person name="Coelho M.A."/>
        </authorList>
    </citation>
    <scope>NUCLEOTIDE SEQUENCE</scope>
    <source>
        <strain evidence="13">CBS 10434</strain>
    </source>
</reference>